<evidence type="ECO:0000313" key="6">
    <source>
        <dbReference type="EMBL" id="KOC70029.1"/>
    </source>
</evidence>
<dbReference type="STRING" id="597456.A0A0L7RGS2"/>
<feature type="region of interest" description="Disordered" evidence="4">
    <location>
        <begin position="596"/>
        <end position="643"/>
    </location>
</feature>
<dbReference type="OrthoDB" id="536948at2759"/>
<evidence type="ECO:0000256" key="3">
    <source>
        <dbReference type="ARBA" id="ARBA00023180"/>
    </source>
</evidence>
<keyword evidence="2" id="KW-0677">Repeat</keyword>
<reference evidence="6 7" key="1">
    <citation type="submission" date="2015-07" db="EMBL/GenBank/DDBJ databases">
        <title>The genome of Habropoda laboriosa.</title>
        <authorList>
            <person name="Pan H."/>
            <person name="Kapheim K."/>
        </authorList>
    </citation>
    <scope>NUCLEOTIDE SEQUENCE [LARGE SCALE GENOMIC DNA]</scope>
    <source>
        <strain evidence="6">0110345459</strain>
    </source>
</reference>
<accession>A0A0L7RGS2</accession>
<dbReference type="PANTHER" id="PTHR47653">
    <property type="entry name" value="PROTEIN BARK BEETLE"/>
    <property type="match status" value="1"/>
</dbReference>
<feature type="region of interest" description="Disordered" evidence="4">
    <location>
        <begin position="529"/>
        <end position="550"/>
    </location>
</feature>
<gene>
    <name evidence="6" type="ORF">WH47_08290</name>
</gene>
<dbReference type="Proteomes" id="UP000053825">
    <property type="component" value="Unassembled WGS sequence"/>
</dbReference>
<dbReference type="GO" id="GO:0045217">
    <property type="term" value="P:cell-cell junction maintenance"/>
    <property type="evidence" value="ECO:0007669"/>
    <property type="project" value="TreeGrafter"/>
</dbReference>
<dbReference type="InterPro" id="IPR016187">
    <property type="entry name" value="CTDL_fold"/>
</dbReference>
<evidence type="ECO:0000256" key="2">
    <source>
        <dbReference type="ARBA" id="ARBA00022737"/>
    </source>
</evidence>
<proteinExistence type="predicted"/>
<feature type="compositionally biased region" description="Polar residues" evidence="4">
    <location>
        <begin position="607"/>
        <end position="617"/>
    </location>
</feature>
<dbReference type="SUPFAM" id="SSF51126">
    <property type="entry name" value="Pectin lyase-like"/>
    <property type="match status" value="1"/>
</dbReference>
<keyword evidence="7" id="KW-1185">Reference proteome</keyword>
<keyword evidence="5" id="KW-0812">Transmembrane</keyword>
<organism evidence="6 7">
    <name type="scientific">Habropoda laboriosa</name>
    <dbReference type="NCBI Taxonomy" id="597456"/>
    <lineage>
        <taxon>Eukaryota</taxon>
        <taxon>Metazoa</taxon>
        <taxon>Ecdysozoa</taxon>
        <taxon>Arthropoda</taxon>
        <taxon>Hexapoda</taxon>
        <taxon>Insecta</taxon>
        <taxon>Pterygota</taxon>
        <taxon>Neoptera</taxon>
        <taxon>Endopterygota</taxon>
        <taxon>Hymenoptera</taxon>
        <taxon>Apocrita</taxon>
        <taxon>Aculeata</taxon>
        <taxon>Apoidea</taxon>
        <taxon>Anthophila</taxon>
        <taxon>Apidae</taxon>
        <taxon>Habropoda</taxon>
    </lineage>
</organism>
<keyword evidence="1" id="KW-0732">Signal</keyword>
<keyword evidence="3" id="KW-0325">Glycoprotein</keyword>
<dbReference type="InterPro" id="IPR016186">
    <property type="entry name" value="C-type_lectin-like/link_sf"/>
</dbReference>
<dbReference type="AlphaFoldDB" id="A0A0L7RGS2"/>
<dbReference type="GO" id="GO:0016020">
    <property type="term" value="C:membrane"/>
    <property type="evidence" value="ECO:0007669"/>
    <property type="project" value="TreeGrafter"/>
</dbReference>
<dbReference type="EMBL" id="KQ414596">
    <property type="protein sequence ID" value="KOC70029.1"/>
    <property type="molecule type" value="Genomic_DNA"/>
</dbReference>
<feature type="transmembrane region" description="Helical" evidence="5">
    <location>
        <begin position="368"/>
        <end position="392"/>
    </location>
</feature>
<name>A0A0L7RGS2_9HYME</name>
<dbReference type="SUPFAM" id="SSF56436">
    <property type="entry name" value="C-type lectin-like"/>
    <property type="match status" value="1"/>
</dbReference>
<sequence length="702" mass="79473">MTLERNQFTNNCEKLYGNFSTCKSAVWLDVQNTQSLYFRNNVVRLNQGGLSIRADSRGSATSLEGWIHNNLFAENFNKPALYVEGRQSSPYQEVTIFRNYFTKNNAPYDNNIVLKQVVSNMTLNYLHANLGAHLLEISGFEGVRLPIYQSTTHNGFYKNYAVDRNGRSTVVAGTPGQQYVDNVFFNPDNDYEMLTTNRSQQLESWRSHIDARHNWWGYNETLAVAGRIRDRGDSPELLQVDYQPFHMSNQSVLNGKCPPAWDLVGDTCYIYIGAPMDFYSARDFCRSVNASMPFVMGDYLELWQFLRKQQVRYDYSDRAWVQQLDRVDQCTTFTYQTIEIDHCAQPSPFICEIDPRVNIDPLSWRKDIVAVAVLGSAGVALALLTAAIALWVSKSKRRNIERLERRNSIRQSLHSLHSLRSVGSTSGFAELSYRRKPIATKHSTDTLNSKSLDYRRMLNGGSIDSMDKSQLNSSMEDNQSYDVYEAHNPRYSPSTSDFKATAQKYGAAQSGDNPVFDLTYRNEGFRNHSTFTSRGTNDWPVGSPTETTADETRAVDATNESSYLNNISTLPLNSSLALTDSISELKRDIEASASYSPVDYDPRRSYDNATLTPSQASEPVPEYAPDFNPPIPPHPYHYHEDRPRSEALLETNLDTGEEKPLRSKSEALLETNLDVFLVNEPTELTQLSAGARSKSQPLETAM</sequence>
<evidence type="ECO:0000256" key="4">
    <source>
        <dbReference type="SAM" id="MobiDB-lite"/>
    </source>
</evidence>
<protein>
    <recommendedName>
        <fullName evidence="8">Protein bark beetle</fullName>
    </recommendedName>
</protein>
<dbReference type="PANTHER" id="PTHR47653:SF1">
    <property type="entry name" value="DELETED IN MALIGNANT BRAIN TUMORS 1 PROTEIN"/>
    <property type="match status" value="1"/>
</dbReference>
<evidence type="ECO:0000256" key="5">
    <source>
        <dbReference type="SAM" id="Phobius"/>
    </source>
</evidence>
<dbReference type="InterPro" id="IPR011050">
    <property type="entry name" value="Pectin_lyase_fold/virulence"/>
</dbReference>
<keyword evidence="5" id="KW-0472">Membrane</keyword>
<evidence type="ECO:0000256" key="1">
    <source>
        <dbReference type="ARBA" id="ARBA00022729"/>
    </source>
</evidence>
<dbReference type="Gene3D" id="3.10.100.10">
    <property type="entry name" value="Mannose-Binding Protein A, subunit A"/>
    <property type="match status" value="1"/>
</dbReference>
<evidence type="ECO:0000313" key="7">
    <source>
        <dbReference type="Proteomes" id="UP000053825"/>
    </source>
</evidence>
<keyword evidence="5" id="KW-1133">Transmembrane helix</keyword>
<dbReference type="InterPro" id="IPR053243">
    <property type="entry name" value="SJ_maturation_regulator"/>
</dbReference>
<evidence type="ECO:0008006" key="8">
    <source>
        <dbReference type="Google" id="ProtNLM"/>
    </source>
</evidence>